<dbReference type="GO" id="GO:0005886">
    <property type="term" value="C:plasma membrane"/>
    <property type="evidence" value="ECO:0007669"/>
    <property type="project" value="UniProtKB-SubCell"/>
</dbReference>
<feature type="transmembrane region" description="Helical" evidence="8">
    <location>
        <begin position="328"/>
        <end position="345"/>
    </location>
</feature>
<name>A0A0X3NJP5_SCHSO</name>
<keyword evidence="7" id="KW-0325">Glycoprotein</keyword>
<gene>
    <name evidence="11" type="ORF">TR156760</name>
</gene>
<proteinExistence type="inferred from homology"/>
<evidence type="ECO:0000256" key="4">
    <source>
        <dbReference type="ARBA" id="ARBA00022692"/>
    </source>
</evidence>
<keyword evidence="3" id="KW-1003">Cell membrane</keyword>
<dbReference type="GO" id="GO:0005254">
    <property type="term" value="F:chloride channel activity"/>
    <property type="evidence" value="ECO:0007669"/>
    <property type="project" value="TreeGrafter"/>
</dbReference>
<evidence type="ECO:0000256" key="3">
    <source>
        <dbReference type="ARBA" id="ARBA00022475"/>
    </source>
</evidence>
<dbReference type="InterPro" id="IPR049452">
    <property type="entry name" value="Anoctamin_TM"/>
</dbReference>
<feature type="transmembrane region" description="Helical" evidence="8">
    <location>
        <begin position="748"/>
        <end position="769"/>
    </location>
</feature>
<feature type="transmembrane region" description="Helical" evidence="8">
    <location>
        <begin position="445"/>
        <end position="467"/>
    </location>
</feature>
<evidence type="ECO:0000256" key="1">
    <source>
        <dbReference type="ARBA" id="ARBA00004651"/>
    </source>
</evidence>
<keyword evidence="4 8" id="KW-0812">Transmembrane</keyword>
<dbReference type="EMBL" id="GEEE01023552">
    <property type="protein sequence ID" value="JAP39673.1"/>
    <property type="molecule type" value="Transcribed_RNA"/>
</dbReference>
<keyword evidence="6 8" id="KW-0472">Membrane</keyword>
<feature type="transmembrane region" description="Helical" evidence="8">
    <location>
        <begin position="666"/>
        <end position="690"/>
    </location>
</feature>
<dbReference type="InterPro" id="IPR032394">
    <property type="entry name" value="Anoct_dimer"/>
</dbReference>
<evidence type="ECO:0000259" key="9">
    <source>
        <dbReference type="Pfam" id="PF04547"/>
    </source>
</evidence>
<feature type="transmembrane region" description="Helical" evidence="8">
    <location>
        <begin position="488"/>
        <end position="510"/>
    </location>
</feature>
<sequence>MPINETNAWFRSCCFEDGERTIDYVVVWKTGEKTKLTDRLEQARSTFKENLLAQAIELEEDIEETSNGRIHYLKVHVPWEVLCSYAEELKLRVPLGVQKTETRASFYERCALFKPFQHNAPNEPPRLITCQFRLANLTTYLGRTAKNDLFTTTQRHQVAYHILASTCYGDFEMGQIGIDRMIEESIYETAYPVNEGPYESTAAERKNPAALSRRQVLYHHWARWSCWTKFQPLDHIREYYGESIALYFAWLGCYTQWLLPAGVMGLACFLYGLFTVRSFVPGREVCNHRNPIRMCPFCDENLGCDYWYLHNLCVFRQVSYLFDHEGTVFFSVFMVTWAVLFLEAWKRKCAKLSHRWDVFDYEREEETIRPQYARLCTECRPNVVTQKVEPYFPRSIQRTRILIGVITSLLLLSLVIVFMIAVIIYRCLVTIPLFRHPALRSQASIFANMTGACINLVLIMILGRLYQTLAYKMTQWEMHETQSAFDKYLTIKVFLFEFVNYYASIFYIAFFKGRFVGHPGAFATFLGLRNEACSTGGCLVELAQDLLVFMVGKQIVNNCQEILFPIVASWFHRKKSGLVMAKSSDAESGNLVQKQYMDDYRLFKNAGLFEEYIEMVIQFGFITLFVAAFPLAPLFALCNNWLEIRIDAQKLVCATRRPLAQRARSIGIWFSLTEVIVGISIITNGLLIAFTSEFLQKILYAYDVSPDLTGYTNFTLVAAPQNMTRLPCMYQDFRTAEGDYTEFYWKLLVVRLTFVILFEHAAFFIARLLDLLIPDIPKSLDIQLRRERFVAKQALACKMGRPSTDASMFSVDPVKKVSVLSA</sequence>
<keyword evidence="5 8" id="KW-1133">Transmembrane helix</keyword>
<evidence type="ECO:0000256" key="5">
    <source>
        <dbReference type="ARBA" id="ARBA00022989"/>
    </source>
</evidence>
<comment type="subcellular location">
    <subcellularLocation>
        <location evidence="1">Cell membrane</location>
        <topology evidence="1">Multi-pass membrane protein</topology>
    </subcellularLocation>
    <subcellularLocation>
        <location evidence="8">Membrane</location>
        <topology evidence="8">Multi-pass membrane protein</topology>
    </subcellularLocation>
</comment>
<feature type="domain" description="Anoctamin transmembrane" evidence="9">
    <location>
        <begin position="236"/>
        <end position="787"/>
    </location>
</feature>
<evidence type="ECO:0000259" key="10">
    <source>
        <dbReference type="Pfam" id="PF16178"/>
    </source>
</evidence>
<dbReference type="PANTHER" id="PTHR12308:SF87">
    <property type="entry name" value="ANOCTAMIN"/>
    <property type="match status" value="1"/>
</dbReference>
<feature type="transmembrane region" description="Helical" evidence="8">
    <location>
        <begin position="244"/>
        <end position="274"/>
    </location>
</feature>
<feature type="transmembrane region" description="Helical" evidence="8">
    <location>
        <begin position="615"/>
        <end position="637"/>
    </location>
</feature>
<dbReference type="Pfam" id="PF16178">
    <property type="entry name" value="Anoct_dimer"/>
    <property type="match status" value="1"/>
</dbReference>
<evidence type="ECO:0000256" key="7">
    <source>
        <dbReference type="ARBA" id="ARBA00023180"/>
    </source>
</evidence>
<feature type="domain" description="Anoctamin dimerisation" evidence="10">
    <location>
        <begin position="14"/>
        <end position="233"/>
    </location>
</feature>
<feature type="transmembrane region" description="Helical" evidence="8">
    <location>
        <begin position="401"/>
        <end position="425"/>
    </location>
</feature>
<comment type="similarity">
    <text evidence="2 8">Belongs to the anoctamin family.</text>
</comment>
<dbReference type="PANTHER" id="PTHR12308">
    <property type="entry name" value="ANOCTAMIN"/>
    <property type="match status" value="1"/>
</dbReference>
<evidence type="ECO:0000256" key="8">
    <source>
        <dbReference type="RuleBase" id="RU280814"/>
    </source>
</evidence>
<dbReference type="AlphaFoldDB" id="A0A0X3NJP5"/>
<organism evidence="11">
    <name type="scientific">Schistocephalus solidus</name>
    <name type="common">Tapeworm</name>
    <dbReference type="NCBI Taxonomy" id="70667"/>
    <lineage>
        <taxon>Eukaryota</taxon>
        <taxon>Metazoa</taxon>
        <taxon>Spiralia</taxon>
        <taxon>Lophotrochozoa</taxon>
        <taxon>Platyhelminthes</taxon>
        <taxon>Cestoda</taxon>
        <taxon>Eucestoda</taxon>
        <taxon>Diphyllobothriidea</taxon>
        <taxon>Diphyllobothriidae</taxon>
        <taxon>Schistocephalus</taxon>
    </lineage>
</organism>
<evidence type="ECO:0000256" key="2">
    <source>
        <dbReference type="ARBA" id="ARBA00009671"/>
    </source>
</evidence>
<evidence type="ECO:0000313" key="11">
    <source>
        <dbReference type="EMBL" id="JAP39673.1"/>
    </source>
</evidence>
<accession>A0A0X3NJP5</accession>
<dbReference type="InterPro" id="IPR007632">
    <property type="entry name" value="Anoctamin"/>
</dbReference>
<dbReference type="GO" id="GO:0046983">
    <property type="term" value="F:protein dimerization activity"/>
    <property type="evidence" value="ECO:0007669"/>
    <property type="project" value="InterPro"/>
</dbReference>
<reference evidence="11" key="1">
    <citation type="submission" date="2016-01" db="EMBL/GenBank/DDBJ databases">
        <title>Reference transcriptome for the parasite Schistocephalus solidus: insights into the molecular evolution of parasitism.</title>
        <authorList>
            <person name="Hebert F.O."/>
            <person name="Grambauer S."/>
            <person name="Barber I."/>
            <person name="Landry C.R."/>
            <person name="Aubin-Horth N."/>
        </authorList>
    </citation>
    <scope>NUCLEOTIDE SEQUENCE</scope>
</reference>
<evidence type="ECO:0000256" key="6">
    <source>
        <dbReference type="ARBA" id="ARBA00023136"/>
    </source>
</evidence>
<dbReference type="Pfam" id="PF04547">
    <property type="entry name" value="Anoctamin"/>
    <property type="match status" value="1"/>
</dbReference>
<protein>
    <recommendedName>
        <fullName evidence="8">Anoctamin</fullName>
    </recommendedName>
</protein>